<dbReference type="AlphaFoldDB" id="A0A518HXH3"/>
<feature type="domain" description="Flagellar motor switch protein FliG middle" evidence="2">
    <location>
        <begin position="129"/>
        <end position="188"/>
    </location>
</feature>
<evidence type="ECO:0000313" key="4">
    <source>
        <dbReference type="Proteomes" id="UP000319004"/>
    </source>
</evidence>
<protein>
    <submittedName>
        <fullName evidence="3">Flagellar motor switch protein FliG</fullName>
    </submittedName>
</protein>
<sequence length="337" mass="38219">MKMMLTRPERLALLLHLMGDEATAMARQDLSGEALDELDQALKDFESYPPSQEEVDMVLGDFEDYFHMALQTVDKKDPTREDDPQDDDGPKILQIAEESFDVEIEPTKRFTPPKLTGDTVRDLNLMHPYQVAQALKHENPVATAIVLRKLANEHAAKTLEFLPEAVRPNVFLELAQPLSVSPLIQERILAKALQLSLQVEERETEQETTSQMANLMRSLPRALRKPMLDELEKRDSDLAETVRNQLYRFEDIEKLGDRDLQKLLGQCQTDALVCALQQVDESLLTFILSNMSKRAKESLQEEMEFKTNATEEEINEARGSIAKILAGLCEAGEVKID</sequence>
<dbReference type="KEGG" id="snep:Enr13x_54300"/>
<reference evidence="3 4" key="1">
    <citation type="submission" date="2019-03" db="EMBL/GenBank/DDBJ databases">
        <title>Deep-cultivation of Planctomycetes and their phenomic and genomic characterization uncovers novel biology.</title>
        <authorList>
            <person name="Wiegand S."/>
            <person name="Jogler M."/>
            <person name="Boedeker C."/>
            <person name="Pinto D."/>
            <person name="Vollmers J."/>
            <person name="Rivas-Marin E."/>
            <person name="Kohn T."/>
            <person name="Peeters S.H."/>
            <person name="Heuer A."/>
            <person name="Rast P."/>
            <person name="Oberbeckmann S."/>
            <person name="Bunk B."/>
            <person name="Jeske O."/>
            <person name="Meyerdierks A."/>
            <person name="Storesund J.E."/>
            <person name="Kallscheuer N."/>
            <person name="Luecker S."/>
            <person name="Lage O.M."/>
            <person name="Pohl T."/>
            <person name="Merkel B.J."/>
            <person name="Hornburger P."/>
            <person name="Mueller R.-W."/>
            <person name="Bruemmer F."/>
            <person name="Labrenz M."/>
            <person name="Spormann A.M."/>
            <person name="Op den Camp H."/>
            <person name="Overmann J."/>
            <person name="Amann R."/>
            <person name="Jetten M.S.M."/>
            <person name="Mascher T."/>
            <person name="Medema M.H."/>
            <person name="Devos D.P."/>
            <person name="Kaster A.-K."/>
            <person name="Ovreas L."/>
            <person name="Rohde M."/>
            <person name="Galperin M.Y."/>
            <person name="Jogler C."/>
        </authorList>
    </citation>
    <scope>NUCLEOTIDE SEQUENCE [LARGE SCALE GENOMIC DNA]</scope>
    <source>
        <strain evidence="3 4">Enr13</strain>
    </source>
</reference>
<organism evidence="3 4">
    <name type="scientific">Stieleria neptunia</name>
    <dbReference type="NCBI Taxonomy" id="2527979"/>
    <lineage>
        <taxon>Bacteria</taxon>
        <taxon>Pseudomonadati</taxon>
        <taxon>Planctomycetota</taxon>
        <taxon>Planctomycetia</taxon>
        <taxon>Pirellulales</taxon>
        <taxon>Pirellulaceae</taxon>
        <taxon>Stieleria</taxon>
    </lineage>
</organism>
<dbReference type="PRINTS" id="PR00954">
    <property type="entry name" value="FLGMOTORFLIG"/>
</dbReference>
<dbReference type="SUPFAM" id="SSF48029">
    <property type="entry name" value="FliG"/>
    <property type="match status" value="1"/>
</dbReference>
<dbReference type="Gene3D" id="1.10.220.30">
    <property type="match status" value="2"/>
</dbReference>
<dbReference type="InterPro" id="IPR000090">
    <property type="entry name" value="Flg_Motor_Flig"/>
</dbReference>
<dbReference type="Proteomes" id="UP000319004">
    <property type="component" value="Chromosome"/>
</dbReference>
<dbReference type="InterPro" id="IPR032779">
    <property type="entry name" value="FliG_M"/>
</dbReference>
<dbReference type="InterPro" id="IPR023087">
    <property type="entry name" value="Flg_Motor_Flig_C"/>
</dbReference>
<feature type="domain" description="Flagellar motor switch protein FliG C-terminal" evidence="1">
    <location>
        <begin position="230"/>
        <end position="336"/>
    </location>
</feature>
<dbReference type="GO" id="GO:0009288">
    <property type="term" value="C:bacterial-type flagellum"/>
    <property type="evidence" value="ECO:0007669"/>
    <property type="project" value="InterPro"/>
</dbReference>
<dbReference type="Pfam" id="PF14841">
    <property type="entry name" value="FliG_M"/>
    <property type="match status" value="1"/>
</dbReference>
<dbReference type="EMBL" id="CP037423">
    <property type="protein sequence ID" value="QDV45551.1"/>
    <property type="molecule type" value="Genomic_DNA"/>
</dbReference>
<keyword evidence="3" id="KW-0966">Cell projection</keyword>
<dbReference type="OrthoDB" id="9780302at2"/>
<dbReference type="GO" id="GO:0006935">
    <property type="term" value="P:chemotaxis"/>
    <property type="evidence" value="ECO:0007669"/>
    <property type="project" value="InterPro"/>
</dbReference>
<keyword evidence="4" id="KW-1185">Reference proteome</keyword>
<dbReference type="PANTHER" id="PTHR30534">
    <property type="entry name" value="FLAGELLAR MOTOR SWITCH PROTEIN FLIG"/>
    <property type="match status" value="1"/>
</dbReference>
<evidence type="ECO:0000313" key="3">
    <source>
        <dbReference type="EMBL" id="QDV45551.1"/>
    </source>
</evidence>
<dbReference type="GO" id="GO:0071973">
    <property type="term" value="P:bacterial-type flagellum-dependent cell motility"/>
    <property type="evidence" value="ECO:0007669"/>
    <property type="project" value="InterPro"/>
</dbReference>
<accession>A0A518HXH3</accession>
<proteinExistence type="predicted"/>
<dbReference type="RefSeq" id="WP_145389765.1">
    <property type="nucleotide sequence ID" value="NZ_CP037423.1"/>
</dbReference>
<evidence type="ECO:0000259" key="2">
    <source>
        <dbReference type="Pfam" id="PF14841"/>
    </source>
</evidence>
<dbReference type="PANTHER" id="PTHR30534:SF0">
    <property type="entry name" value="FLAGELLAR MOTOR SWITCH PROTEIN FLIG"/>
    <property type="match status" value="1"/>
</dbReference>
<dbReference type="GO" id="GO:0003774">
    <property type="term" value="F:cytoskeletal motor activity"/>
    <property type="evidence" value="ECO:0007669"/>
    <property type="project" value="InterPro"/>
</dbReference>
<evidence type="ECO:0000259" key="1">
    <source>
        <dbReference type="Pfam" id="PF01706"/>
    </source>
</evidence>
<keyword evidence="3" id="KW-0969">Cilium</keyword>
<gene>
    <name evidence="3" type="primary">fliG</name>
    <name evidence="3" type="ORF">Enr13x_54300</name>
</gene>
<keyword evidence="3" id="KW-0282">Flagellum</keyword>
<dbReference type="Pfam" id="PF01706">
    <property type="entry name" value="FliG_C"/>
    <property type="match status" value="1"/>
</dbReference>
<name>A0A518HXH3_9BACT</name>
<dbReference type="InterPro" id="IPR011002">
    <property type="entry name" value="FliG_a-hlx"/>
</dbReference>